<feature type="domain" description="PTX3-like N-terminal" evidence="3">
    <location>
        <begin position="35"/>
        <end position="125"/>
    </location>
</feature>
<dbReference type="Proteomes" id="UP001179121">
    <property type="component" value="Chromosome"/>
</dbReference>
<feature type="region of interest" description="Disordered" evidence="2">
    <location>
        <begin position="101"/>
        <end position="144"/>
    </location>
</feature>
<dbReference type="EMBL" id="OX365700">
    <property type="protein sequence ID" value="CAI4032485.1"/>
    <property type="molecule type" value="Genomic_DNA"/>
</dbReference>
<keyword evidence="5" id="KW-1185">Reference proteome</keyword>
<evidence type="ECO:0000313" key="5">
    <source>
        <dbReference type="Proteomes" id="UP001179121"/>
    </source>
</evidence>
<evidence type="ECO:0000313" key="4">
    <source>
        <dbReference type="EMBL" id="CAI4032485.1"/>
    </source>
</evidence>
<dbReference type="InterPro" id="IPR058832">
    <property type="entry name" value="PTX3_N"/>
</dbReference>
<accession>A0AA86N0H6</accession>
<dbReference type="PROSITE" id="PS51257">
    <property type="entry name" value="PROKAR_LIPOPROTEIN"/>
    <property type="match status" value="1"/>
</dbReference>
<keyword evidence="1" id="KW-0175">Coiled coil</keyword>
<dbReference type="KEGG" id="nti:DNFV4_02915"/>
<dbReference type="Pfam" id="PF26206">
    <property type="entry name" value="PTX3_N"/>
    <property type="match status" value="1"/>
</dbReference>
<organism evidence="4 5">
    <name type="scientific">Nitrospira tepida</name>
    <dbReference type="NCBI Taxonomy" id="2973512"/>
    <lineage>
        <taxon>Bacteria</taxon>
        <taxon>Pseudomonadati</taxon>
        <taxon>Nitrospirota</taxon>
        <taxon>Nitrospiria</taxon>
        <taxon>Nitrospirales</taxon>
        <taxon>Nitrospiraceae</taxon>
        <taxon>Nitrospira</taxon>
    </lineage>
</organism>
<name>A0AA86N0H6_9BACT</name>
<dbReference type="AlphaFoldDB" id="A0AA86N0H6"/>
<dbReference type="RefSeq" id="WP_289269208.1">
    <property type="nucleotide sequence ID" value="NZ_OX365700.1"/>
</dbReference>
<proteinExistence type="predicted"/>
<feature type="compositionally biased region" description="Basic residues" evidence="2">
    <location>
        <begin position="130"/>
        <end position="144"/>
    </location>
</feature>
<dbReference type="Gene3D" id="1.20.5.1000">
    <property type="entry name" value="arf6 gtpase in complex with a specific effector, jip4"/>
    <property type="match status" value="1"/>
</dbReference>
<reference evidence="4" key="1">
    <citation type="submission" date="2022-10" db="EMBL/GenBank/DDBJ databases">
        <authorList>
            <person name="Koch H."/>
        </authorList>
    </citation>
    <scope>NUCLEOTIDE SEQUENCE</scope>
    <source>
        <strain evidence="4">DNF</strain>
    </source>
</reference>
<sequence>MRTLSRCGWTWSRTIAPVGLGILLLAMTGCDWWPPALQSQIEQLKTDLQTLTAERTRLEQQVSALTRAREDLQVRVDQLAQVNKERGAMIADLERSLKAARQQKAAPAKSSTVKAKTGHPTKAKTTVQKTTKKKPTATKPKARP</sequence>
<evidence type="ECO:0000259" key="3">
    <source>
        <dbReference type="Pfam" id="PF26206"/>
    </source>
</evidence>
<evidence type="ECO:0000256" key="2">
    <source>
        <dbReference type="SAM" id="MobiDB-lite"/>
    </source>
</evidence>
<protein>
    <recommendedName>
        <fullName evidence="3">PTX3-like N-terminal domain-containing protein</fullName>
    </recommendedName>
</protein>
<evidence type="ECO:0000256" key="1">
    <source>
        <dbReference type="SAM" id="Coils"/>
    </source>
</evidence>
<feature type="coiled-coil region" evidence="1">
    <location>
        <begin position="41"/>
        <end position="82"/>
    </location>
</feature>
<gene>
    <name evidence="4" type="ORF">DNFV4_02915</name>
</gene>
<dbReference type="SUPFAM" id="SSF90257">
    <property type="entry name" value="Myosin rod fragments"/>
    <property type="match status" value="1"/>
</dbReference>